<dbReference type="SUPFAM" id="SSF46689">
    <property type="entry name" value="Homeodomain-like"/>
    <property type="match status" value="2"/>
</dbReference>
<dbReference type="SMART" id="SM00674">
    <property type="entry name" value="CENPB"/>
    <property type="match status" value="1"/>
</dbReference>
<dbReference type="InterPro" id="IPR007889">
    <property type="entry name" value="HTH_Psq"/>
</dbReference>
<evidence type="ECO:0000256" key="2">
    <source>
        <dbReference type="ARBA" id="ARBA00023125"/>
    </source>
</evidence>
<feature type="domain" description="HTH CENPB-type" evidence="4">
    <location>
        <begin position="217"/>
        <end position="288"/>
    </location>
</feature>
<protein>
    <recommendedName>
        <fullName evidence="4">HTH CENPB-type domain-containing protein</fullName>
    </recommendedName>
</protein>
<dbReference type="PANTHER" id="PTHR19303:SF73">
    <property type="entry name" value="PROTEIN PDC2"/>
    <property type="match status" value="1"/>
</dbReference>
<evidence type="ECO:0000259" key="4">
    <source>
        <dbReference type="PROSITE" id="PS51253"/>
    </source>
</evidence>
<keyword evidence="2" id="KW-0238">DNA-binding</keyword>
<dbReference type="Pfam" id="PF03221">
    <property type="entry name" value="HTH_Tnp_Tc5"/>
    <property type="match status" value="1"/>
</dbReference>
<dbReference type="Proteomes" id="UP000075882">
    <property type="component" value="Unassembled WGS sequence"/>
</dbReference>
<organism evidence="5">
    <name type="scientific">Anopheles coluzzii</name>
    <name type="common">African malaria mosquito</name>
    <dbReference type="NCBI Taxonomy" id="1518534"/>
    <lineage>
        <taxon>Eukaryota</taxon>
        <taxon>Metazoa</taxon>
        <taxon>Ecdysozoa</taxon>
        <taxon>Arthropoda</taxon>
        <taxon>Hexapoda</taxon>
        <taxon>Insecta</taxon>
        <taxon>Pterygota</taxon>
        <taxon>Neoptera</taxon>
        <taxon>Endopterygota</taxon>
        <taxon>Diptera</taxon>
        <taxon>Nematocera</taxon>
        <taxon>Culicoidea</taxon>
        <taxon>Culicidae</taxon>
        <taxon>Anophelinae</taxon>
        <taxon>Anopheles</taxon>
    </lineage>
</organism>
<dbReference type="VEuPathDB" id="VectorBase:ACON2_043159"/>
<dbReference type="InterPro" id="IPR006600">
    <property type="entry name" value="HTH_CenpB_DNA-bd_dom"/>
</dbReference>
<dbReference type="PANTHER" id="PTHR19303">
    <property type="entry name" value="TRANSPOSON"/>
    <property type="match status" value="1"/>
</dbReference>
<evidence type="ECO:0000256" key="1">
    <source>
        <dbReference type="ARBA" id="ARBA00004123"/>
    </source>
</evidence>
<reference evidence="5" key="1">
    <citation type="submission" date="2022-08" db="UniProtKB">
        <authorList>
            <consortium name="EnsemblMetazoa"/>
        </authorList>
    </citation>
    <scope>IDENTIFICATION</scope>
</reference>
<name>A0A8W7P1K0_ANOCL</name>
<keyword evidence="3" id="KW-0539">Nucleus</keyword>
<dbReference type="InterPro" id="IPR050863">
    <property type="entry name" value="CenT-Element_Derived"/>
</dbReference>
<comment type="subcellular location">
    <subcellularLocation>
        <location evidence="1">Nucleus</location>
    </subcellularLocation>
</comment>
<accession>A0A8W7P1K0</accession>
<evidence type="ECO:0000256" key="3">
    <source>
        <dbReference type="ARBA" id="ARBA00023242"/>
    </source>
</evidence>
<dbReference type="PROSITE" id="PS51253">
    <property type="entry name" value="HTH_CENPB"/>
    <property type="match status" value="1"/>
</dbReference>
<dbReference type="GO" id="GO:0005634">
    <property type="term" value="C:nucleus"/>
    <property type="evidence" value="ECO:0007669"/>
    <property type="project" value="UniProtKB-SubCell"/>
</dbReference>
<sequence length="694" mass="76708">MSSWNETRFLGVLLIGVFLIRRRYTMFSLSNVEQVLEMSSSGTWLVLMPAAGGSGGGGVGPPSNSNPPALEIIDSFSPLDSESSSCTPESLGVVSSRMLATLELILGVTKSRCASLGTTSAACFALPSNPQAIEALLLFLFLAAAAAAARTGAFESMSVKKQKCFSQADKLEIIAAHEAGKSRIELMREYGLPLSSFYRIIRQRDSIIQQCLQGNGNLRRNRGAGFPHVERCVLEWIHQQFDQSLPMEGPTIKAQAKLFSIKLGIEDFCASNGWLHGFKKRHGISFNRSQHEEFRRTLPTGPDGLGADWASRFTALLDECDSSDIYSLVETGLFYSCLPEQIDHYQGKDCRHGEHGKDRVTVLLCGNVTGTDKLPILAIGQTSRATIAKVQSPHGTLIRAFKRNFRTELVSHLLECRKNAIVPNVSIAHAVQVAAQAWDTITSDTIVNSFMQPHCWMDGLCDSSEQSDNKADAIWPHEADRQLLLLAQNKPLPNFGDYVRVDENVAVAGMLTDDKIVEMVMNLEQTDGASGENSATDSEKLKMTVGKAIVSKGEKRKTTSPVVQTNRQRTQQQRMVAKFTAAKATLNEMDVEQHHQTAVRKEDALDAIKKLHQFFDRHDDTNETTFEMLYELESLDSAEVLRLAKQDAEDDSHIPVLSSHLCVWRNKRRRLRLKRQLRLPANFGGGSGSMPSTL</sequence>
<dbReference type="GO" id="GO:0003677">
    <property type="term" value="F:DNA binding"/>
    <property type="evidence" value="ECO:0007669"/>
    <property type="project" value="UniProtKB-KW"/>
</dbReference>
<dbReference type="InterPro" id="IPR009057">
    <property type="entry name" value="Homeodomain-like_sf"/>
</dbReference>
<dbReference type="Pfam" id="PF04218">
    <property type="entry name" value="CENP-B_N"/>
    <property type="match status" value="1"/>
</dbReference>
<dbReference type="EnsemblMetazoa" id="ACOM023683-RA">
    <property type="protein sequence ID" value="ACOM023683-PA.1"/>
    <property type="gene ID" value="ACOM023683"/>
</dbReference>
<evidence type="ECO:0000313" key="5">
    <source>
        <dbReference type="EnsemblMetazoa" id="ACOM023683-PA.1"/>
    </source>
</evidence>
<proteinExistence type="predicted"/>
<dbReference type="AlphaFoldDB" id="A0A8W7P1K0"/>
<dbReference type="Gene3D" id="1.10.10.60">
    <property type="entry name" value="Homeodomain-like"/>
    <property type="match status" value="2"/>
</dbReference>